<dbReference type="InterPro" id="IPR013783">
    <property type="entry name" value="Ig-like_fold"/>
</dbReference>
<name>A0ABU8NI30_9SPHI</name>
<keyword evidence="3" id="KW-1185">Reference proteome</keyword>
<proteinExistence type="predicted"/>
<dbReference type="Gene3D" id="2.80.10.50">
    <property type="match status" value="1"/>
</dbReference>
<dbReference type="CDD" id="cd00603">
    <property type="entry name" value="IPT_PCSR"/>
    <property type="match status" value="1"/>
</dbReference>
<dbReference type="PANTHER" id="PTHR13833:SF71">
    <property type="entry name" value="NHL DOMAIN-CONTAINING PROTEIN"/>
    <property type="match status" value="1"/>
</dbReference>
<reference evidence="2 3" key="1">
    <citation type="submission" date="2024-03" db="EMBL/GenBank/DDBJ databases">
        <title>Sequence of Lycoming College Course Isolates.</title>
        <authorList>
            <person name="Plotts O."/>
            <person name="Newman J."/>
        </authorList>
    </citation>
    <scope>NUCLEOTIDE SEQUENCE [LARGE SCALE GENOMIC DNA]</scope>
    <source>
        <strain evidence="2 3">CJB-3</strain>
    </source>
</reference>
<protein>
    <submittedName>
        <fullName evidence="2">IPT/TIG domain-containing protein</fullName>
    </submittedName>
</protein>
<evidence type="ECO:0000259" key="1">
    <source>
        <dbReference type="Pfam" id="PF01833"/>
    </source>
</evidence>
<dbReference type="InterPro" id="IPR014756">
    <property type="entry name" value="Ig_E-set"/>
</dbReference>
<dbReference type="Pfam" id="PF01833">
    <property type="entry name" value="TIG"/>
    <property type="match status" value="1"/>
</dbReference>
<dbReference type="InterPro" id="IPR002909">
    <property type="entry name" value="IPT_dom"/>
</dbReference>
<dbReference type="Gene3D" id="2.60.40.10">
    <property type="entry name" value="Immunoglobulins"/>
    <property type="match status" value="1"/>
</dbReference>
<feature type="domain" description="IPT/TIG" evidence="1">
    <location>
        <begin position="38"/>
        <end position="113"/>
    </location>
</feature>
<dbReference type="Proteomes" id="UP001378956">
    <property type="component" value="Unassembled WGS sequence"/>
</dbReference>
<accession>A0ABU8NI30</accession>
<dbReference type="PANTHER" id="PTHR13833">
    <property type="match status" value="1"/>
</dbReference>
<sequence>MKKKSRNYLAIIGIIVTAIFTVQCKKSAPINTTPIKTVITNISPLQGMKGTIVTITGAGFDTVLRTTSVKFNSKSATIKSITATQMIVVVPEEATTGQITVTNKDTVILFPANFTVRSFVITKIPADNAFDGASIVNMAADVTGNVYVNTNTDTVFKISPAGVKSMLTKVGNSSTKLGGIAVDGAGNVYTVGTNDFKIYKVTSAGAVSVFAGSGVSGYADALGTAAQFTAPAGMTIDVSGNLFVTDVYRVRKITPAGQVSTFAGKATAGKVDGQGTSAAFGSYGNLNHIATDASGNVYVSDGDYDIRGVESSAYYIRKITPAGIVSTIGPIPKQMASWTGGKGSVTLRFTSMLAVDVAGNLFLPGSSYNNGTVASGGCCTFGPVFMVNKALNSSEFYDLTGTFSFLTMSYTGITFDPSGNMYISAAVNYGRRMYEPSSMGKTGSLIVKFMIQ</sequence>
<dbReference type="EMBL" id="JBBEUB010000001">
    <property type="protein sequence ID" value="MEJ2901120.1"/>
    <property type="molecule type" value="Genomic_DNA"/>
</dbReference>
<dbReference type="SUPFAM" id="SSF81296">
    <property type="entry name" value="E set domains"/>
    <property type="match status" value="1"/>
</dbReference>
<comment type="caution">
    <text evidence="2">The sequence shown here is derived from an EMBL/GenBank/DDBJ whole genome shotgun (WGS) entry which is preliminary data.</text>
</comment>
<gene>
    <name evidence="2" type="ORF">WAE58_01715</name>
</gene>
<organism evidence="2 3">
    <name type="scientific">Pedobacter panaciterrae</name>
    <dbReference type="NCBI Taxonomy" id="363849"/>
    <lineage>
        <taxon>Bacteria</taxon>
        <taxon>Pseudomonadati</taxon>
        <taxon>Bacteroidota</taxon>
        <taxon>Sphingobacteriia</taxon>
        <taxon>Sphingobacteriales</taxon>
        <taxon>Sphingobacteriaceae</taxon>
        <taxon>Pedobacter</taxon>
    </lineage>
</organism>
<evidence type="ECO:0000313" key="3">
    <source>
        <dbReference type="Proteomes" id="UP001378956"/>
    </source>
</evidence>
<dbReference type="Gene3D" id="2.120.10.30">
    <property type="entry name" value="TolB, C-terminal domain"/>
    <property type="match status" value="1"/>
</dbReference>
<dbReference type="SUPFAM" id="SSF63829">
    <property type="entry name" value="Calcium-dependent phosphotriesterase"/>
    <property type="match status" value="1"/>
</dbReference>
<dbReference type="InterPro" id="IPR011042">
    <property type="entry name" value="6-blade_b-propeller_TolB-like"/>
</dbReference>
<evidence type="ECO:0000313" key="2">
    <source>
        <dbReference type="EMBL" id="MEJ2901120.1"/>
    </source>
</evidence>
<dbReference type="RefSeq" id="WP_337714995.1">
    <property type="nucleotide sequence ID" value="NZ_JBBEUB010000001.1"/>
</dbReference>